<accession>A0A481ZAQ3</accession>
<proteinExistence type="predicted"/>
<reference evidence="1" key="1">
    <citation type="journal article" date="2019" name="MBio">
        <title>Virus Genomes from Deep Sea Sediments Expand the Ocean Megavirome and Support Independent Origins of Viral Gigantism.</title>
        <authorList>
            <person name="Backstrom D."/>
            <person name="Yutin N."/>
            <person name="Jorgensen S.L."/>
            <person name="Dharamshi J."/>
            <person name="Homa F."/>
            <person name="Zaremba-Niedwiedzka K."/>
            <person name="Spang A."/>
            <person name="Wolf Y.I."/>
            <person name="Koonin E.V."/>
            <person name="Ettema T.J."/>
        </authorList>
    </citation>
    <scope>NUCLEOTIDE SEQUENCE</scope>
</reference>
<evidence type="ECO:0000313" key="1">
    <source>
        <dbReference type="EMBL" id="QBK92706.1"/>
    </source>
</evidence>
<gene>
    <name evidence="1" type="ORF">LCPAC401_03440</name>
</gene>
<organism evidence="1">
    <name type="scientific">Pithovirus LCPAC401</name>
    <dbReference type="NCBI Taxonomy" id="2506595"/>
    <lineage>
        <taxon>Viruses</taxon>
        <taxon>Pithoviruses</taxon>
    </lineage>
</organism>
<protein>
    <submittedName>
        <fullName evidence="1">Uncharacterized protein</fullName>
    </submittedName>
</protein>
<sequence>MSTLREIIDIYFYSISDDNRLTNSAILINLPSHKYFSLFKWYEKTIKTVLLSDDIDHVSGFFCFIGSMLFALTCDNAPKCTNELFRYSTLYILLDHYIDDPTIKESSKRKLIKNITKVFLNCPIDDFTDPREKDLIAGFNLILTKIPNAKANLSSIFFNEITGYRLQSNHNLTREEYLSMAMNKGGHMLSAIESILEMPLTTDAFDLGSCIQLDDDLRDVTVDIRDNINTIATHDLRVDGNLDKLALYLGERLHNLDESLIVFKVILIGMLVHTVVVNTYFTRELRDSIEEYLVIDKRLTHELLMAIIREEME</sequence>
<dbReference type="EMBL" id="MK500580">
    <property type="protein sequence ID" value="QBK92706.1"/>
    <property type="molecule type" value="Genomic_DNA"/>
</dbReference>
<name>A0A481ZAQ3_9VIRU</name>